<feature type="transmembrane region" description="Helical" evidence="8">
    <location>
        <begin position="143"/>
        <end position="166"/>
    </location>
</feature>
<keyword evidence="3 8" id="KW-0812">Transmembrane</keyword>
<evidence type="ECO:0000256" key="2">
    <source>
        <dbReference type="ARBA" id="ARBA00022448"/>
    </source>
</evidence>
<dbReference type="AlphaFoldDB" id="A0A6N8CTJ3"/>
<evidence type="ECO:0000256" key="1">
    <source>
        <dbReference type="ARBA" id="ARBA00004651"/>
    </source>
</evidence>
<dbReference type="PANTHER" id="PTHR43394">
    <property type="entry name" value="ATP-DEPENDENT PERMEASE MDL1, MITOCHONDRIAL"/>
    <property type="match status" value="1"/>
</dbReference>
<dbReference type="InterPro" id="IPR027417">
    <property type="entry name" value="P-loop_NTPase"/>
</dbReference>
<dbReference type="SUPFAM" id="SSF90123">
    <property type="entry name" value="ABC transporter transmembrane region"/>
    <property type="match status" value="1"/>
</dbReference>
<dbReference type="PROSITE" id="PS00211">
    <property type="entry name" value="ABC_TRANSPORTER_1"/>
    <property type="match status" value="1"/>
</dbReference>
<dbReference type="GO" id="GO:0016887">
    <property type="term" value="F:ATP hydrolysis activity"/>
    <property type="evidence" value="ECO:0007669"/>
    <property type="project" value="InterPro"/>
</dbReference>
<accession>A0A6N8CTJ3</accession>
<dbReference type="InterPro" id="IPR039421">
    <property type="entry name" value="Type_1_exporter"/>
</dbReference>
<keyword evidence="4" id="KW-0547">Nucleotide-binding</keyword>
<dbReference type="EMBL" id="WNHB01000026">
    <property type="protein sequence ID" value="MTT33070.1"/>
    <property type="molecule type" value="Genomic_DNA"/>
</dbReference>
<evidence type="ECO:0000256" key="8">
    <source>
        <dbReference type="SAM" id="Phobius"/>
    </source>
</evidence>
<feature type="domain" description="ABC transporter" evidence="9">
    <location>
        <begin position="350"/>
        <end position="584"/>
    </location>
</feature>
<dbReference type="RefSeq" id="WP_155220862.1">
    <property type="nucleotide sequence ID" value="NZ_WNHB01000026.1"/>
</dbReference>
<keyword evidence="2" id="KW-0813">Transport</keyword>
<organism evidence="11 12">
    <name type="scientific">Terrilactibacillus tamarindi</name>
    <dbReference type="NCBI Taxonomy" id="2599694"/>
    <lineage>
        <taxon>Bacteria</taxon>
        <taxon>Bacillati</taxon>
        <taxon>Bacillota</taxon>
        <taxon>Bacilli</taxon>
        <taxon>Bacillales</taxon>
        <taxon>Bacillaceae</taxon>
        <taxon>Terrilactibacillus</taxon>
    </lineage>
</organism>
<dbReference type="GO" id="GO:0005886">
    <property type="term" value="C:plasma membrane"/>
    <property type="evidence" value="ECO:0007669"/>
    <property type="project" value="UniProtKB-SubCell"/>
</dbReference>
<dbReference type="Gene3D" id="1.20.1560.10">
    <property type="entry name" value="ABC transporter type 1, transmembrane domain"/>
    <property type="match status" value="1"/>
</dbReference>
<dbReference type="GO" id="GO:0005524">
    <property type="term" value="F:ATP binding"/>
    <property type="evidence" value="ECO:0007669"/>
    <property type="project" value="UniProtKB-KW"/>
</dbReference>
<feature type="transmembrane region" description="Helical" evidence="8">
    <location>
        <begin position="71"/>
        <end position="97"/>
    </location>
</feature>
<protein>
    <submittedName>
        <fullName evidence="11">ATP-binding cassette domain-containing protein</fullName>
    </submittedName>
</protein>
<evidence type="ECO:0000259" key="10">
    <source>
        <dbReference type="PROSITE" id="PS50929"/>
    </source>
</evidence>
<feature type="domain" description="ABC transmembrane type-1" evidence="10">
    <location>
        <begin position="33"/>
        <end position="316"/>
    </location>
</feature>
<keyword evidence="12" id="KW-1185">Reference proteome</keyword>
<dbReference type="CDD" id="cd18544">
    <property type="entry name" value="ABC_6TM_TmrA_like"/>
    <property type="match status" value="1"/>
</dbReference>
<dbReference type="InterPro" id="IPR017871">
    <property type="entry name" value="ABC_transporter-like_CS"/>
</dbReference>
<comment type="caution">
    <text evidence="11">The sequence shown here is derived from an EMBL/GenBank/DDBJ whole genome shotgun (WGS) entry which is preliminary data.</text>
</comment>
<dbReference type="FunFam" id="3.40.50.300:FF:000287">
    <property type="entry name" value="Multidrug ABC transporter ATP-binding protein"/>
    <property type="match status" value="1"/>
</dbReference>
<dbReference type="InterPro" id="IPR003593">
    <property type="entry name" value="AAA+_ATPase"/>
</dbReference>
<evidence type="ECO:0000256" key="4">
    <source>
        <dbReference type="ARBA" id="ARBA00022741"/>
    </source>
</evidence>
<dbReference type="PANTHER" id="PTHR43394:SF1">
    <property type="entry name" value="ATP-BINDING CASSETTE SUB-FAMILY B MEMBER 10, MITOCHONDRIAL"/>
    <property type="match status" value="1"/>
</dbReference>
<dbReference type="GO" id="GO:0015421">
    <property type="term" value="F:ABC-type oligopeptide transporter activity"/>
    <property type="evidence" value="ECO:0007669"/>
    <property type="project" value="TreeGrafter"/>
</dbReference>
<evidence type="ECO:0000256" key="6">
    <source>
        <dbReference type="ARBA" id="ARBA00022989"/>
    </source>
</evidence>
<feature type="transmembrane region" description="Helical" evidence="8">
    <location>
        <begin position="172"/>
        <end position="190"/>
    </location>
</feature>
<keyword evidence="6 8" id="KW-1133">Transmembrane helix</keyword>
<evidence type="ECO:0000256" key="7">
    <source>
        <dbReference type="ARBA" id="ARBA00023136"/>
    </source>
</evidence>
<evidence type="ECO:0000313" key="11">
    <source>
        <dbReference type="EMBL" id="MTT33070.1"/>
    </source>
</evidence>
<feature type="transmembrane region" description="Helical" evidence="8">
    <location>
        <begin position="255"/>
        <end position="278"/>
    </location>
</feature>
<dbReference type="Proteomes" id="UP000440978">
    <property type="component" value="Unassembled WGS sequence"/>
</dbReference>
<dbReference type="PROSITE" id="PS50929">
    <property type="entry name" value="ABC_TM1F"/>
    <property type="match status" value="1"/>
</dbReference>
<evidence type="ECO:0000256" key="3">
    <source>
        <dbReference type="ARBA" id="ARBA00022692"/>
    </source>
</evidence>
<evidence type="ECO:0000259" key="9">
    <source>
        <dbReference type="PROSITE" id="PS50893"/>
    </source>
</evidence>
<dbReference type="CDD" id="cd03254">
    <property type="entry name" value="ABCC_Glucan_exporter_like"/>
    <property type="match status" value="1"/>
</dbReference>
<feature type="transmembrane region" description="Helical" evidence="8">
    <location>
        <begin position="29"/>
        <end position="51"/>
    </location>
</feature>
<dbReference type="Pfam" id="PF00664">
    <property type="entry name" value="ABC_membrane"/>
    <property type="match status" value="1"/>
</dbReference>
<dbReference type="SUPFAM" id="SSF52540">
    <property type="entry name" value="P-loop containing nucleoside triphosphate hydrolases"/>
    <property type="match status" value="1"/>
</dbReference>
<dbReference type="Pfam" id="PF00005">
    <property type="entry name" value="ABC_tran"/>
    <property type="match status" value="1"/>
</dbReference>
<dbReference type="InterPro" id="IPR003439">
    <property type="entry name" value="ABC_transporter-like_ATP-bd"/>
</dbReference>
<comment type="subcellular location">
    <subcellularLocation>
        <location evidence="1">Cell membrane</location>
        <topology evidence="1">Multi-pass membrane protein</topology>
    </subcellularLocation>
</comment>
<proteinExistence type="predicted"/>
<keyword evidence="5 11" id="KW-0067">ATP-binding</keyword>
<evidence type="ECO:0000313" key="12">
    <source>
        <dbReference type="Proteomes" id="UP000440978"/>
    </source>
</evidence>
<dbReference type="InterPro" id="IPR011527">
    <property type="entry name" value="ABC1_TM_dom"/>
</dbReference>
<reference evidence="11 12" key="1">
    <citation type="submission" date="2019-11" db="EMBL/GenBank/DDBJ databases">
        <title>Terrilactibacillus tamarindus sp. nov. BCM23-1 isolated from bark of Tamarindus indica.</title>
        <authorList>
            <person name="Kingkaew E."/>
            <person name="Tanasupawat S."/>
        </authorList>
    </citation>
    <scope>NUCLEOTIDE SEQUENCE [LARGE SCALE GENOMIC DNA]</scope>
    <source>
        <strain evidence="11 12">BCM23-1</strain>
    </source>
</reference>
<gene>
    <name evidence="11" type="ORF">GMB86_13740</name>
</gene>
<sequence>MSTPYTKENLSKKKVVSRLASYMKPHKKALTYAFIMLCIATASDVLGPILMKIFIDNYLTPRNFSWQPLTVLAVSFILVYMISVVLNYFQLISFQGIALKIIQKLRMDVFGKVQQLGLEFFDQTPGGSIVSRITNDTEGIKDLYVSVLSTFIQSTISLIGIFIGMFILDVRLASFCLLLMPLIFLLMQTYRHFSAKVFRVTREKVSQMNAKLSESLQGMNMIQAMRQQKRLRNEFGTISSQYLRSQMKNIRLISFLVRPAVYSFYLIAVMIMLSFFGIQSFDSVVKIGVLYAFVNYLDRFFDPINSVMFQLTRFQQAVVSAERVFGLLDDKRLAPVKEGTSDPKITEGLVEFRDVTFSYDGKKDVLKNISFEAKPGETVALVGHTGSGKSSIINLLMRFYSIEHGGIYIDGEPLKTFSDEELRAKCGLVLQDSFLFASDVMENIRLGKTSISEEQVMEAAKFVQADQFIDKLPGKYHEPIGERGATFSSGQRQLLSFARTMAIDPKILVLDEATASVDTETEEAIQEALRKMRKGRTTIAIAHRLSTIQDADQILVLHQGEIVERGTHQELLKLEGLYHKMYQLQLGDVQSKSGSAVS</sequence>
<dbReference type="InterPro" id="IPR036640">
    <property type="entry name" value="ABC1_TM_sf"/>
</dbReference>
<dbReference type="SMART" id="SM00382">
    <property type="entry name" value="AAA"/>
    <property type="match status" value="1"/>
</dbReference>
<dbReference type="OrthoDB" id="9770415at2"/>
<dbReference type="Gene3D" id="3.40.50.300">
    <property type="entry name" value="P-loop containing nucleotide triphosphate hydrolases"/>
    <property type="match status" value="1"/>
</dbReference>
<keyword evidence="7 8" id="KW-0472">Membrane</keyword>
<evidence type="ECO:0000256" key="5">
    <source>
        <dbReference type="ARBA" id="ARBA00022840"/>
    </source>
</evidence>
<name>A0A6N8CTJ3_9BACI</name>
<dbReference type="PROSITE" id="PS50893">
    <property type="entry name" value="ABC_TRANSPORTER_2"/>
    <property type="match status" value="1"/>
</dbReference>